<feature type="compositionally biased region" description="Low complexity" evidence="5">
    <location>
        <begin position="1121"/>
        <end position="1132"/>
    </location>
</feature>
<evidence type="ECO:0000256" key="3">
    <source>
        <dbReference type="ARBA" id="ARBA00022833"/>
    </source>
</evidence>
<feature type="region of interest" description="Disordered" evidence="5">
    <location>
        <begin position="298"/>
        <end position="317"/>
    </location>
</feature>
<dbReference type="PANTHER" id="PTHR46452:SF1">
    <property type="entry name" value="TRANSCRIPTION INITIATION FACTOR TFIID SUBUNIT 3"/>
    <property type="match status" value="1"/>
</dbReference>
<feature type="compositionally biased region" description="Low complexity" evidence="5">
    <location>
        <begin position="796"/>
        <end position="812"/>
    </location>
</feature>
<accession>A0A3P6HJF3</accession>
<dbReference type="SUPFAM" id="SSF57903">
    <property type="entry name" value="FYVE/PHD zinc finger"/>
    <property type="match status" value="1"/>
</dbReference>
<dbReference type="PANTHER" id="PTHR46452">
    <property type="entry name" value="TRANSCRIPTION INITIATION FACTOR TFIID SUBUNIT 3"/>
    <property type="match status" value="1"/>
</dbReference>
<dbReference type="Gene3D" id="1.10.20.10">
    <property type="entry name" value="Histone, subunit A"/>
    <property type="match status" value="1"/>
</dbReference>
<gene>
    <name evidence="7" type="ORF">MCOS_LOCUS2282</name>
</gene>
<feature type="compositionally biased region" description="Basic residues" evidence="5">
    <location>
        <begin position="908"/>
        <end position="919"/>
    </location>
</feature>
<keyword evidence="2 4" id="KW-0863">Zinc-finger</keyword>
<dbReference type="InterPro" id="IPR001965">
    <property type="entry name" value="Znf_PHD"/>
</dbReference>
<name>A0A3P6HJF3_MESCO</name>
<evidence type="ECO:0000256" key="4">
    <source>
        <dbReference type="PROSITE-ProRule" id="PRU00146"/>
    </source>
</evidence>
<feature type="compositionally biased region" description="Polar residues" evidence="5">
    <location>
        <begin position="569"/>
        <end position="580"/>
    </location>
</feature>
<evidence type="ECO:0000256" key="5">
    <source>
        <dbReference type="SAM" id="MobiDB-lite"/>
    </source>
</evidence>
<feature type="region of interest" description="Disordered" evidence="5">
    <location>
        <begin position="662"/>
        <end position="709"/>
    </location>
</feature>
<feature type="region of interest" description="Disordered" evidence="5">
    <location>
        <begin position="487"/>
        <end position="630"/>
    </location>
</feature>
<protein>
    <recommendedName>
        <fullName evidence="6">PHD-type domain-containing protein</fullName>
    </recommendedName>
</protein>
<organism evidence="7 8">
    <name type="scientific">Mesocestoides corti</name>
    <name type="common">Flatworm</name>
    <dbReference type="NCBI Taxonomy" id="53468"/>
    <lineage>
        <taxon>Eukaryota</taxon>
        <taxon>Metazoa</taxon>
        <taxon>Spiralia</taxon>
        <taxon>Lophotrochozoa</taxon>
        <taxon>Platyhelminthes</taxon>
        <taxon>Cestoda</taxon>
        <taxon>Eucestoda</taxon>
        <taxon>Cyclophyllidea</taxon>
        <taxon>Mesocestoididae</taxon>
        <taxon>Mesocestoides</taxon>
    </lineage>
</organism>
<dbReference type="Proteomes" id="UP000267029">
    <property type="component" value="Unassembled WGS sequence"/>
</dbReference>
<dbReference type="GO" id="GO:0005669">
    <property type="term" value="C:transcription factor TFIID complex"/>
    <property type="evidence" value="ECO:0007669"/>
    <property type="project" value="TreeGrafter"/>
</dbReference>
<dbReference type="CDD" id="cd15522">
    <property type="entry name" value="PHD_TAF3"/>
    <property type="match status" value="1"/>
</dbReference>
<dbReference type="GO" id="GO:0046982">
    <property type="term" value="F:protein heterodimerization activity"/>
    <property type="evidence" value="ECO:0007669"/>
    <property type="project" value="InterPro"/>
</dbReference>
<dbReference type="Pfam" id="PF00628">
    <property type="entry name" value="PHD"/>
    <property type="match status" value="1"/>
</dbReference>
<feature type="region of interest" description="Disordered" evidence="5">
    <location>
        <begin position="1098"/>
        <end position="1132"/>
    </location>
</feature>
<dbReference type="EMBL" id="UXSR01000358">
    <property type="protein sequence ID" value="VDD76279.1"/>
    <property type="molecule type" value="Genomic_DNA"/>
</dbReference>
<feature type="compositionally biased region" description="Polar residues" evidence="5">
    <location>
        <begin position="614"/>
        <end position="626"/>
    </location>
</feature>
<proteinExistence type="predicted"/>
<evidence type="ECO:0000259" key="6">
    <source>
        <dbReference type="PROSITE" id="PS50016"/>
    </source>
</evidence>
<feature type="region of interest" description="Disordered" evidence="5">
    <location>
        <begin position="850"/>
        <end position="1007"/>
    </location>
</feature>
<feature type="compositionally biased region" description="Polar residues" evidence="5">
    <location>
        <begin position="778"/>
        <end position="787"/>
    </location>
</feature>
<evidence type="ECO:0000256" key="2">
    <source>
        <dbReference type="ARBA" id="ARBA00022771"/>
    </source>
</evidence>
<dbReference type="CDD" id="cd00076">
    <property type="entry name" value="HFD_SF"/>
    <property type="match status" value="1"/>
</dbReference>
<feature type="compositionally biased region" description="Polar residues" evidence="5">
    <location>
        <begin position="667"/>
        <end position="678"/>
    </location>
</feature>
<keyword evidence="1" id="KW-0479">Metal-binding</keyword>
<dbReference type="InterPro" id="IPR011011">
    <property type="entry name" value="Znf_FYVE_PHD"/>
</dbReference>
<dbReference type="InterPro" id="IPR013083">
    <property type="entry name" value="Znf_RING/FYVE/PHD"/>
</dbReference>
<dbReference type="GO" id="GO:0045944">
    <property type="term" value="P:positive regulation of transcription by RNA polymerase II"/>
    <property type="evidence" value="ECO:0007669"/>
    <property type="project" value="TreeGrafter"/>
</dbReference>
<feature type="compositionally biased region" description="Basic residues" evidence="5">
    <location>
        <begin position="974"/>
        <end position="991"/>
    </location>
</feature>
<feature type="compositionally biased region" description="Low complexity" evidence="5">
    <location>
        <begin position="547"/>
        <end position="568"/>
    </location>
</feature>
<feature type="region of interest" description="Disordered" evidence="5">
    <location>
        <begin position="133"/>
        <end position="165"/>
    </location>
</feature>
<dbReference type="GO" id="GO:0008270">
    <property type="term" value="F:zinc ion binding"/>
    <property type="evidence" value="ECO:0007669"/>
    <property type="project" value="UniProtKB-KW"/>
</dbReference>
<dbReference type="Pfam" id="PF17027">
    <property type="entry name" value="Bromo_TP_like"/>
    <property type="match status" value="1"/>
</dbReference>
<dbReference type="Gene3D" id="3.30.40.10">
    <property type="entry name" value="Zinc/RING finger domain, C3HC4 (zinc finger)"/>
    <property type="match status" value="1"/>
</dbReference>
<dbReference type="PROSITE" id="PS50016">
    <property type="entry name" value="ZF_PHD_2"/>
    <property type="match status" value="1"/>
</dbReference>
<feature type="compositionally biased region" description="Polar residues" evidence="5">
    <location>
        <begin position="1100"/>
        <end position="1111"/>
    </location>
</feature>
<feature type="region of interest" description="Disordered" evidence="5">
    <location>
        <begin position="778"/>
        <end position="832"/>
    </location>
</feature>
<dbReference type="STRING" id="53468.A0A3P6HJF3"/>
<dbReference type="InterPro" id="IPR019787">
    <property type="entry name" value="Znf_PHD-finger"/>
</dbReference>
<dbReference type="SMART" id="SM00249">
    <property type="entry name" value="PHD"/>
    <property type="match status" value="1"/>
</dbReference>
<dbReference type="OrthoDB" id="436852at2759"/>
<dbReference type="InterPro" id="IPR009072">
    <property type="entry name" value="Histone-fold"/>
</dbReference>
<sequence length="1132" mass="121870">MSYFVKMSVDILKRTLNAVVVELAHHIGFEKANLDAIDILSDVLFRYLKAISDAIAKLAIDDGYFSLVDGVAILELMNEPLSDLVLFATEVGRVLPKPVGHMCLPLVGRVALAIPPKHKQIVVDNIHQLHLQKSSKPGDLPAESVPDEKNNGGGMNTSASTQSRVERSLPHWAGRVNYRLTRVTYDAKLCALVEHELPPPITPAIPPPKIQSYMKRRSSRSTVSVFRKPQIDSSSSQDPLILSSSKPNRTSEEAWAAALKVPVPSPPVPGRKTIVTMSPTASMDTMTTLLKGTSGSVQSIASTNYGPTSPRTTNRKPLLRSNRRGFLNRKKRFNFGRRRPQITPRHLKHQTAPKYSPVLEMKEGKGEDLHEFSDHGNSPPAGFTDFSSPCSAVGNKIFDETNDDDDIIDTNAAGSVPGEHSIVSKGSLLTSFASTKPPTPSLLKHASSLMPTTPVKSAAEVTYSVKSAGSSPIPTSNLTPIGLPKAQDTFEGMRSTPPSDDGMRKSDIVDSPAVSDSCTEPLVDEELSRGLEMPRVFNFPPTRRRSSLFSSSSPTSSSSSTSSSLSSSPAVESSMPQAPSVSRPPPLSSHISPISPTPPTHSAAKQLLAEHSSRVSSSLPNSQASQPAPIFNRVTEVTKALPAAASAGGGLRIKIRLGGPDGEGMSVHSSEPAFTNTNSSSPSSSSSSSSVSTAMSPSQDSDSEALARRHAAIPPALVVKGVGNGHSPLPASTIRREHQECANAVPQHSSSIDAKAPKLVIKFDNLGHGSTSIVRSFDQQMSQPTSTLHHEKLRGSSISSLGSSSSSSSSQTSDEDEETFTNTKIPPPPSLERLSSVRCHEARLIHPPVLSLLSQPTREMTTSEDRKLPPSLRPLHTPLPPPLPKLTSSTVTKILLHSPASSLGRTSTKSRSKSGKRGSRGSFTQELPPPKLDALLPSCGKRARVDSVFTDDEEDEEYEAHAGDGDGVSVRSRDSRRSRHRRHRSAKRRKTGTGLSLKAPQLPPSTPAVTTQIIASSAGTSYYFNNNGEQIWLCPICRTEDDGNLMVGCDNCDDWYHRVSFRDSKRKLNVLLFSSVYSSCLGLVKEPDAAQWFCPKCSNERQTTSSKNISARTKPPPSKKLPPSSSSRHPKR</sequence>
<feature type="domain" description="PHD-type" evidence="6">
    <location>
        <begin position="1031"/>
        <end position="1100"/>
    </location>
</feature>
<evidence type="ECO:0000313" key="8">
    <source>
        <dbReference type="Proteomes" id="UP000267029"/>
    </source>
</evidence>
<keyword evidence="3" id="KW-0862">Zinc</keyword>
<dbReference type="GO" id="GO:0002039">
    <property type="term" value="F:p53 binding"/>
    <property type="evidence" value="ECO:0007669"/>
    <property type="project" value="TreeGrafter"/>
</dbReference>
<reference evidence="7 8" key="1">
    <citation type="submission" date="2018-10" db="EMBL/GenBank/DDBJ databases">
        <authorList>
            <consortium name="Pathogen Informatics"/>
        </authorList>
    </citation>
    <scope>NUCLEOTIDE SEQUENCE [LARGE SCALE GENOMIC DNA]</scope>
</reference>
<feature type="compositionally biased region" description="Acidic residues" evidence="5">
    <location>
        <begin position="949"/>
        <end position="958"/>
    </location>
</feature>
<feature type="region of interest" description="Disordered" evidence="5">
    <location>
        <begin position="203"/>
        <end position="247"/>
    </location>
</feature>
<evidence type="ECO:0000256" key="1">
    <source>
        <dbReference type="ARBA" id="ARBA00022723"/>
    </source>
</evidence>
<dbReference type="AlphaFoldDB" id="A0A3P6HJF3"/>
<feature type="compositionally biased region" description="Low complexity" evidence="5">
    <location>
        <begin position="679"/>
        <end position="698"/>
    </location>
</feature>
<evidence type="ECO:0000313" key="7">
    <source>
        <dbReference type="EMBL" id="VDD76279.1"/>
    </source>
</evidence>
<feature type="compositionally biased region" description="Polar residues" evidence="5">
    <location>
        <begin position="298"/>
        <end position="312"/>
    </location>
</feature>
<dbReference type="InterPro" id="IPR031498">
    <property type="entry name" value="Bromo_TP-like"/>
</dbReference>
<feature type="compositionally biased region" description="Low complexity" evidence="5">
    <location>
        <begin position="220"/>
        <end position="246"/>
    </location>
</feature>
<keyword evidence="8" id="KW-1185">Reference proteome</keyword>